<dbReference type="AlphaFoldDB" id="A0A0W0G124"/>
<dbReference type="Proteomes" id="UP000054988">
    <property type="component" value="Unassembled WGS sequence"/>
</dbReference>
<organism evidence="1 2">
    <name type="scientific">Moniliophthora roreri</name>
    <name type="common">Frosty pod rot fungus</name>
    <name type="synonym">Monilia roreri</name>
    <dbReference type="NCBI Taxonomy" id="221103"/>
    <lineage>
        <taxon>Eukaryota</taxon>
        <taxon>Fungi</taxon>
        <taxon>Dikarya</taxon>
        <taxon>Basidiomycota</taxon>
        <taxon>Agaricomycotina</taxon>
        <taxon>Agaricomycetes</taxon>
        <taxon>Agaricomycetidae</taxon>
        <taxon>Agaricales</taxon>
        <taxon>Marasmiineae</taxon>
        <taxon>Marasmiaceae</taxon>
        <taxon>Moniliophthora</taxon>
    </lineage>
</organism>
<protein>
    <submittedName>
        <fullName evidence="1">Uncharacterized protein</fullName>
    </submittedName>
</protein>
<gene>
    <name evidence="1" type="ORF">WG66_5327</name>
</gene>
<accession>A0A0W0G124</accession>
<name>A0A0W0G124_MONRR</name>
<proteinExistence type="predicted"/>
<evidence type="ECO:0000313" key="1">
    <source>
        <dbReference type="EMBL" id="KTB42101.1"/>
    </source>
</evidence>
<comment type="caution">
    <text evidence="1">The sequence shown here is derived from an EMBL/GenBank/DDBJ whole genome shotgun (WGS) entry which is preliminary data.</text>
</comment>
<evidence type="ECO:0000313" key="2">
    <source>
        <dbReference type="Proteomes" id="UP000054988"/>
    </source>
</evidence>
<reference evidence="1 2" key="1">
    <citation type="submission" date="2015-12" db="EMBL/GenBank/DDBJ databases">
        <title>Draft genome sequence of Moniliophthora roreri, the causal agent of frosty pod rot of cacao.</title>
        <authorList>
            <person name="Aime M.C."/>
            <person name="Diaz-Valderrama J.R."/>
            <person name="Kijpornyongpan T."/>
            <person name="Phillips-Mora W."/>
        </authorList>
    </citation>
    <scope>NUCLEOTIDE SEQUENCE [LARGE SCALE GENOMIC DNA]</scope>
    <source>
        <strain evidence="1 2">MCA 2952</strain>
    </source>
</reference>
<dbReference type="EMBL" id="LATX01001385">
    <property type="protein sequence ID" value="KTB42101.1"/>
    <property type="molecule type" value="Genomic_DNA"/>
</dbReference>
<sequence length="47" mass="5813">MDIRWKYNIQRHLIDCHGKDWHTFVSQAFLEKARVTEYAVEEKRDTF</sequence>